<sequence length="92" mass="10101">MTGAHPVIIHESLGVYHTSPFRFPQSQGSTAMMKYQLNKTIPAAVVLMLLSLLSSHVGANIFDTNAHQESMAMMQVARRKLNLSSLLYVCPA</sequence>
<feature type="transmembrane region" description="Helical" evidence="1">
    <location>
        <begin position="41"/>
        <end position="62"/>
    </location>
</feature>
<reference evidence="2 3" key="1">
    <citation type="journal article" date="2023" name="Nucleic Acids Res.">
        <title>The hologenome of Daphnia magna reveals possible DNA methylation and microbiome-mediated evolution of the host genome.</title>
        <authorList>
            <person name="Chaturvedi A."/>
            <person name="Li X."/>
            <person name="Dhandapani V."/>
            <person name="Marshall H."/>
            <person name="Kissane S."/>
            <person name="Cuenca-Cambronero M."/>
            <person name="Asole G."/>
            <person name="Calvet F."/>
            <person name="Ruiz-Romero M."/>
            <person name="Marangio P."/>
            <person name="Guigo R."/>
            <person name="Rago D."/>
            <person name="Mirbahai L."/>
            <person name="Eastwood N."/>
            <person name="Colbourne J.K."/>
            <person name="Zhou J."/>
            <person name="Mallon E."/>
            <person name="Orsini L."/>
        </authorList>
    </citation>
    <scope>NUCLEOTIDE SEQUENCE [LARGE SCALE GENOMIC DNA]</scope>
    <source>
        <strain evidence="2">LRV0_1</strain>
    </source>
</reference>
<keyword evidence="3" id="KW-1185">Reference proteome</keyword>
<accession>A0ABR0B518</accession>
<gene>
    <name evidence="2" type="ORF">OUZ56_028828</name>
</gene>
<name>A0ABR0B518_9CRUS</name>
<keyword evidence="1" id="KW-0812">Transmembrane</keyword>
<organism evidence="2 3">
    <name type="scientific">Daphnia magna</name>
    <dbReference type="NCBI Taxonomy" id="35525"/>
    <lineage>
        <taxon>Eukaryota</taxon>
        <taxon>Metazoa</taxon>
        <taxon>Ecdysozoa</taxon>
        <taxon>Arthropoda</taxon>
        <taxon>Crustacea</taxon>
        <taxon>Branchiopoda</taxon>
        <taxon>Diplostraca</taxon>
        <taxon>Cladocera</taxon>
        <taxon>Anomopoda</taxon>
        <taxon>Daphniidae</taxon>
        <taxon>Daphnia</taxon>
    </lineage>
</organism>
<keyword evidence="1" id="KW-1133">Transmembrane helix</keyword>
<dbReference type="EMBL" id="JAOYFB010000040">
    <property type="protein sequence ID" value="KAK4036790.1"/>
    <property type="molecule type" value="Genomic_DNA"/>
</dbReference>
<comment type="caution">
    <text evidence="2">The sequence shown here is derived from an EMBL/GenBank/DDBJ whole genome shotgun (WGS) entry which is preliminary data.</text>
</comment>
<evidence type="ECO:0000256" key="1">
    <source>
        <dbReference type="SAM" id="Phobius"/>
    </source>
</evidence>
<keyword evidence="1" id="KW-0472">Membrane</keyword>
<protein>
    <submittedName>
        <fullName evidence="2">Uncharacterized protein</fullName>
    </submittedName>
</protein>
<proteinExistence type="predicted"/>
<evidence type="ECO:0000313" key="2">
    <source>
        <dbReference type="EMBL" id="KAK4036790.1"/>
    </source>
</evidence>
<dbReference type="Proteomes" id="UP001234178">
    <property type="component" value="Unassembled WGS sequence"/>
</dbReference>
<evidence type="ECO:0000313" key="3">
    <source>
        <dbReference type="Proteomes" id="UP001234178"/>
    </source>
</evidence>